<reference evidence="1" key="1">
    <citation type="submission" date="2013-04" db="EMBL/GenBank/DDBJ databases">
        <title>The genome sequencing project of 58 acetic acid bacteria.</title>
        <authorList>
            <person name="Okamoto-Kainuma A."/>
            <person name="Ishikawa M."/>
            <person name="Umino S."/>
            <person name="Koizumi Y."/>
            <person name="Shiwa Y."/>
            <person name="Yoshikawa H."/>
            <person name="Matsutani M."/>
            <person name="Matsushita K."/>
        </authorList>
    </citation>
    <scope>NUCLEOTIDE SEQUENCE</scope>
    <source>
        <strain evidence="1">DSM 15669</strain>
    </source>
</reference>
<name>A0ABQ0NY72_9PROT</name>
<dbReference type="RefSeq" id="WP_018980030.1">
    <property type="nucleotide sequence ID" value="NZ_BAQD01000009.1"/>
</dbReference>
<sequence length="183" mass="21601">MKRIDVPKDLFLMGDFYPFSSDVKQALPFWYSGIFFGAVFQRAEFCMMPALWEQIKKRSDIKDGEGCYWLEFTRVDTEHGRIAGPPQYDFPNMQTVQAAKEKVGLLSSTLLIFGLEKILEKHTASYGAKRYFFDVFGAELLSFYRFIMRKEASYPYRKYDLIYHTKDEWKNGDFSYFELVPRS</sequence>
<evidence type="ECO:0000313" key="2">
    <source>
        <dbReference type="Proteomes" id="UP001062901"/>
    </source>
</evidence>
<accession>A0ABQ0NY72</accession>
<comment type="caution">
    <text evidence="1">The sequence shown here is derived from an EMBL/GenBank/DDBJ whole genome shotgun (WGS) entry which is preliminary data.</text>
</comment>
<keyword evidence="2" id="KW-1185">Reference proteome</keyword>
<dbReference type="Proteomes" id="UP001062901">
    <property type="component" value="Unassembled WGS sequence"/>
</dbReference>
<dbReference type="EMBL" id="BAQD01000009">
    <property type="protein sequence ID" value="GBQ06013.1"/>
    <property type="molecule type" value="Genomic_DNA"/>
</dbReference>
<gene>
    <name evidence="1" type="ORF">AA15669_0743</name>
</gene>
<proteinExistence type="predicted"/>
<evidence type="ECO:0000313" key="1">
    <source>
        <dbReference type="EMBL" id="GBQ06013.1"/>
    </source>
</evidence>
<protein>
    <submittedName>
        <fullName evidence="1">Uncharacterized protein</fullName>
    </submittedName>
</protein>
<organism evidence="1 2">
    <name type="scientific">Saccharibacter floricola DSM 15669</name>
    <dbReference type="NCBI Taxonomy" id="1123227"/>
    <lineage>
        <taxon>Bacteria</taxon>
        <taxon>Pseudomonadati</taxon>
        <taxon>Pseudomonadota</taxon>
        <taxon>Alphaproteobacteria</taxon>
        <taxon>Acetobacterales</taxon>
        <taxon>Acetobacteraceae</taxon>
        <taxon>Saccharibacter</taxon>
    </lineage>
</organism>